<feature type="region of interest" description="Disordered" evidence="1">
    <location>
        <begin position="26"/>
        <end position="58"/>
    </location>
</feature>
<dbReference type="Proteomes" id="UP000822688">
    <property type="component" value="Chromosome 12"/>
</dbReference>
<dbReference type="EMBL" id="CM026433">
    <property type="protein sequence ID" value="KAG0555350.1"/>
    <property type="molecule type" value="Genomic_DNA"/>
</dbReference>
<sequence>MSLQLTGVLSLEIVRSVACAVEIYKNAKSNPNSNQTNSDQTSSDQNPNSDQTSSKNVM</sequence>
<proteinExistence type="predicted"/>
<keyword evidence="2" id="KW-0732">Signal</keyword>
<feature type="signal peptide" evidence="2">
    <location>
        <begin position="1"/>
        <end position="19"/>
    </location>
</feature>
<dbReference type="AlphaFoldDB" id="A0A8T0G8H1"/>
<comment type="caution">
    <text evidence="3">The sequence shown here is derived from an EMBL/GenBank/DDBJ whole genome shotgun (WGS) entry which is preliminary data.</text>
</comment>
<evidence type="ECO:0000313" key="3">
    <source>
        <dbReference type="EMBL" id="KAG0555350.1"/>
    </source>
</evidence>
<protein>
    <submittedName>
        <fullName evidence="3">Uncharacterized protein</fullName>
    </submittedName>
</protein>
<evidence type="ECO:0000313" key="4">
    <source>
        <dbReference type="Proteomes" id="UP000822688"/>
    </source>
</evidence>
<gene>
    <name evidence="3" type="ORF">KC19_12G162900</name>
</gene>
<reference evidence="3" key="1">
    <citation type="submission" date="2020-06" db="EMBL/GenBank/DDBJ databases">
        <title>WGS assembly of Ceratodon purpureus strain R40.</title>
        <authorList>
            <person name="Carey S.B."/>
            <person name="Jenkins J."/>
            <person name="Shu S."/>
            <person name="Lovell J.T."/>
            <person name="Sreedasyam A."/>
            <person name="Maumus F."/>
            <person name="Tiley G.P."/>
            <person name="Fernandez-Pozo N."/>
            <person name="Barry K."/>
            <person name="Chen C."/>
            <person name="Wang M."/>
            <person name="Lipzen A."/>
            <person name="Daum C."/>
            <person name="Saski C.A."/>
            <person name="Payton A.C."/>
            <person name="Mcbreen J.C."/>
            <person name="Conrad R.E."/>
            <person name="Kollar L.M."/>
            <person name="Olsson S."/>
            <person name="Huttunen S."/>
            <person name="Landis J.B."/>
            <person name="Wickett N.J."/>
            <person name="Johnson M.G."/>
            <person name="Rensing S.A."/>
            <person name="Grimwood J."/>
            <person name="Schmutz J."/>
            <person name="Mcdaniel S.F."/>
        </authorList>
    </citation>
    <scope>NUCLEOTIDE SEQUENCE</scope>
    <source>
        <strain evidence="3">R40</strain>
    </source>
</reference>
<accession>A0A8T0G8H1</accession>
<feature type="compositionally biased region" description="Low complexity" evidence="1">
    <location>
        <begin position="29"/>
        <end position="46"/>
    </location>
</feature>
<keyword evidence="4" id="KW-1185">Reference proteome</keyword>
<feature type="compositionally biased region" description="Polar residues" evidence="1">
    <location>
        <begin position="47"/>
        <end position="58"/>
    </location>
</feature>
<name>A0A8T0G8H1_CERPU</name>
<evidence type="ECO:0000256" key="2">
    <source>
        <dbReference type="SAM" id="SignalP"/>
    </source>
</evidence>
<feature type="chain" id="PRO_5035816851" evidence="2">
    <location>
        <begin position="20"/>
        <end position="58"/>
    </location>
</feature>
<evidence type="ECO:0000256" key="1">
    <source>
        <dbReference type="SAM" id="MobiDB-lite"/>
    </source>
</evidence>
<organism evidence="3 4">
    <name type="scientific">Ceratodon purpureus</name>
    <name type="common">Fire moss</name>
    <name type="synonym">Dicranum purpureum</name>
    <dbReference type="NCBI Taxonomy" id="3225"/>
    <lineage>
        <taxon>Eukaryota</taxon>
        <taxon>Viridiplantae</taxon>
        <taxon>Streptophyta</taxon>
        <taxon>Embryophyta</taxon>
        <taxon>Bryophyta</taxon>
        <taxon>Bryophytina</taxon>
        <taxon>Bryopsida</taxon>
        <taxon>Dicranidae</taxon>
        <taxon>Pseudoditrichales</taxon>
        <taxon>Ditrichaceae</taxon>
        <taxon>Ceratodon</taxon>
    </lineage>
</organism>